<sequence>MRETSMKYIDIAFDTQRQYCPGDLLKGHVIIHPHQRIETHNIEIRFTGEIGFHVHEATAAAAERITLFQMTKYLRLSTGNRFFMLDAKPYAFPFSFQIPDDIDIPSTMHNNDDLAKVQYLLTAIHRRPALVSESNIDNNPKAERQVPVIATRMDIDTPHFQRSQTKTTTVVINNSTQNFALLEATMARSGYSPGDAISVNIALSCEEQLQIPKGLRVRLLRITSIRRGSQRCYAKESIQQTTTHDIMIDKANRFKQYVTSNLTIPPGTPPTVQGANALLQVEYQVCVSAVTTTDVNRSITFPIIIGASSSTRMQQEEDESAMTTAMRRENDIAINCTPMSFSMLTVFPPVPWEPSTFVDDDNNTTTTSAPMSPLSPTDTEITVVNNVSTQANETIRSPLLTPSGGATAALFGSIFRMDRGGSYELDPSDDDVTEYVSDDEEEDADDIDLLSIMHRSQQQQRPTYVDDRGTYLVAL</sequence>
<dbReference type="STRING" id="1263082.A0A068S2G6"/>
<dbReference type="AlphaFoldDB" id="A0A068S2G6"/>
<feature type="domain" description="Arrestin C-terminal-like" evidence="1">
    <location>
        <begin position="176"/>
        <end position="310"/>
    </location>
</feature>
<dbReference type="Proteomes" id="UP000027586">
    <property type="component" value="Unassembled WGS sequence"/>
</dbReference>
<evidence type="ECO:0000259" key="1">
    <source>
        <dbReference type="SMART" id="SM01017"/>
    </source>
</evidence>
<dbReference type="SMART" id="SM01017">
    <property type="entry name" value="Arrestin_C"/>
    <property type="match status" value="1"/>
</dbReference>
<evidence type="ECO:0000313" key="3">
    <source>
        <dbReference type="Proteomes" id="UP000027586"/>
    </source>
</evidence>
<dbReference type="InterPro" id="IPR014752">
    <property type="entry name" value="Arrestin-like_C"/>
</dbReference>
<dbReference type="OrthoDB" id="2253532at2759"/>
<dbReference type="GO" id="GO:0015031">
    <property type="term" value="P:protein transport"/>
    <property type="evidence" value="ECO:0007669"/>
    <property type="project" value="TreeGrafter"/>
</dbReference>
<dbReference type="InterPro" id="IPR014756">
    <property type="entry name" value="Ig_E-set"/>
</dbReference>
<dbReference type="InterPro" id="IPR011021">
    <property type="entry name" value="Arrestin-like_N"/>
</dbReference>
<organism evidence="2 3">
    <name type="scientific">Lichtheimia corymbifera JMRC:FSU:9682</name>
    <dbReference type="NCBI Taxonomy" id="1263082"/>
    <lineage>
        <taxon>Eukaryota</taxon>
        <taxon>Fungi</taxon>
        <taxon>Fungi incertae sedis</taxon>
        <taxon>Mucoromycota</taxon>
        <taxon>Mucoromycotina</taxon>
        <taxon>Mucoromycetes</taxon>
        <taxon>Mucorales</taxon>
        <taxon>Lichtheimiaceae</taxon>
        <taxon>Lichtheimia</taxon>
    </lineage>
</organism>
<dbReference type="Pfam" id="PF02752">
    <property type="entry name" value="Arrestin_C"/>
    <property type="match status" value="1"/>
</dbReference>
<dbReference type="Pfam" id="PF00339">
    <property type="entry name" value="Arrestin_N"/>
    <property type="match status" value="1"/>
</dbReference>
<protein>
    <recommendedName>
        <fullName evidence="1">Arrestin C-terminal-like domain-containing protein</fullName>
    </recommendedName>
</protein>
<dbReference type="InterPro" id="IPR050357">
    <property type="entry name" value="Arrestin_domain-protein"/>
</dbReference>
<evidence type="ECO:0000313" key="2">
    <source>
        <dbReference type="EMBL" id="CDH56474.1"/>
    </source>
</evidence>
<dbReference type="SUPFAM" id="SSF81296">
    <property type="entry name" value="E set domains"/>
    <property type="match status" value="2"/>
</dbReference>
<dbReference type="VEuPathDB" id="FungiDB:LCOR_07517.1"/>
<name>A0A068S2G6_9FUNG</name>
<gene>
    <name evidence="2" type="ORF">LCOR_07517.1</name>
</gene>
<keyword evidence="3" id="KW-1185">Reference proteome</keyword>
<dbReference type="InterPro" id="IPR011022">
    <property type="entry name" value="Arrestin_C-like"/>
</dbReference>
<dbReference type="Gene3D" id="2.60.40.640">
    <property type="match status" value="2"/>
</dbReference>
<dbReference type="EMBL" id="CBTN010000037">
    <property type="protein sequence ID" value="CDH56474.1"/>
    <property type="molecule type" value="Genomic_DNA"/>
</dbReference>
<dbReference type="GO" id="GO:0005737">
    <property type="term" value="C:cytoplasm"/>
    <property type="evidence" value="ECO:0007669"/>
    <property type="project" value="TreeGrafter"/>
</dbReference>
<accession>A0A068S2G6</accession>
<dbReference type="PANTHER" id="PTHR11188">
    <property type="entry name" value="ARRESTIN DOMAIN CONTAINING PROTEIN"/>
    <property type="match status" value="1"/>
</dbReference>
<comment type="caution">
    <text evidence="2">The sequence shown here is derived from an EMBL/GenBank/DDBJ whole genome shotgun (WGS) entry which is preliminary data.</text>
</comment>
<reference evidence="2" key="1">
    <citation type="submission" date="2013-08" db="EMBL/GenBank/DDBJ databases">
        <title>Gene expansion shapes genome architecture in the human pathogen Lichtheimia corymbifera: an evolutionary genomics analysis in the ancient terrestrial Mucorales (Mucoromycotina).</title>
        <authorList>
            <person name="Schwartze V.U."/>
            <person name="Winter S."/>
            <person name="Shelest E."/>
            <person name="Marcet-Houben M."/>
            <person name="Horn F."/>
            <person name="Wehner S."/>
            <person name="Hoffmann K."/>
            <person name="Riege K."/>
            <person name="Sammeth M."/>
            <person name="Nowrousian M."/>
            <person name="Valiante V."/>
            <person name="Linde J."/>
            <person name="Jacobsen I.D."/>
            <person name="Marz M."/>
            <person name="Brakhage A.A."/>
            <person name="Gabaldon T."/>
            <person name="Bocker S."/>
            <person name="Voigt K."/>
        </authorList>
    </citation>
    <scope>NUCLEOTIDE SEQUENCE [LARGE SCALE GENOMIC DNA]</scope>
    <source>
        <strain evidence="2">FSU 9682</strain>
    </source>
</reference>
<proteinExistence type="predicted"/>
<dbReference type="PANTHER" id="PTHR11188:SF17">
    <property type="entry name" value="FI21816P1"/>
    <property type="match status" value="1"/>
</dbReference>